<dbReference type="SUPFAM" id="SSF52540">
    <property type="entry name" value="P-loop containing nucleoside triphosphate hydrolases"/>
    <property type="match status" value="1"/>
</dbReference>
<dbReference type="PANTHER" id="PTHR43394:SF1">
    <property type="entry name" value="ATP-BINDING CASSETTE SUB-FAMILY B MEMBER 10, MITOCHONDRIAL"/>
    <property type="match status" value="1"/>
</dbReference>
<evidence type="ECO:0000259" key="10">
    <source>
        <dbReference type="PROSITE" id="PS50893"/>
    </source>
</evidence>
<feature type="domain" description="ABC transmembrane type-1" evidence="11">
    <location>
        <begin position="20"/>
        <end position="305"/>
    </location>
</feature>
<dbReference type="GO" id="GO:0005886">
    <property type="term" value="C:plasma membrane"/>
    <property type="evidence" value="ECO:0007669"/>
    <property type="project" value="UniProtKB-SubCell"/>
</dbReference>
<evidence type="ECO:0000313" key="13">
    <source>
        <dbReference type="Proteomes" id="UP000285961"/>
    </source>
</evidence>
<evidence type="ECO:0000256" key="7">
    <source>
        <dbReference type="ARBA" id="ARBA00022989"/>
    </source>
</evidence>
<keyword evidence="7 9" id="KW-1133">Transmembrane helix</keyword>
<accession>A0A419F3J0</accession>
<sequence length="590" mass="65538">MFEDLRTLKPYVRRYLGAYVVGCICLLAANALALAIPWLTKETIAHLMHARKLAELGKPHFYALLILIVAATQMIIRVGSRWFLLGNSRKVGRDLRDDLFAHLQTLSPSYYVRTPTGDLMSRLVNDMQYVQSLVGPVILYCANTVILYLGAIPIMLYMNVRLTLLALIPYPVLLITFKRFATLLFSRSRKVQERLGDLSTRAQETVSGIQIIKAYAQEKNEVNHFRTLSENYLTSNINLLRVDSLFIPMITAVSSLGMLVVIWIGGRRVIQGEITLPEFVAFSGYLTILAMPTAFLGMIISASQRGLSSLRRVNEVFREQPSITDGADTQPFKIERGEIEVKGLTFSYPVLDNGGANARFSLKDIHLHIPAGTTLAIVGHTGSGKTTLINLIARLLEVDAGKVFIDGRDIATIPLAELRRAIALVPQDSFLFSVTLRENIAFGARNGDAAAIEEAARTAGLMPDVEAFPKGFETIIGERGINLSGGQRQRTALARALVAYPKMLILDDAFSSVDTHTEEQILDNLRDFLRDRTAIIISHRISTVKNADKIIVMENGEIVEEGAHDALIEKGGIYADLYQEQLLREELERI</sequence>
<dbReference type="InterPro" id="IPR039421">
    <property type="entry name" value="Type_1_exporter"/>
</dbReference>
<gene>
    <name evidence="12" type="ORF">C4532_04990</name>
</gene>
<comment type="caution">
    <text evidence="12">The sequence shown here is derived from an EMBL/GenBank/DDBJ whole genome shotgun (WGS) entry which is preliminary data.</text>
</comment>
<dbReference type="GO" id="GO:0016887">
    <property type="term" value="F:ATP hydrolysis activity"/>
    <property type="evidence" value="ECO:0007669"/>
    <property type="project" value="InterPro"/>
</dbReference>
<proteinExistence type="predicted"/>
<dbReference type="InterPro" id="IPR003439">
    <property type="entry name" value="ABC_transporter-like_ATP-bd"/>
</dbReference>
<organism evidence="12 13">
    <name type="scientific">Candidatus Abyssobacteria bacterium SURF_17</name>
    <dbReference type="NCBI Taxonomy" id="2093361"/>
    <lineage>
        <taxon>Bacteria</taxon>
        <taxon>Pseudomonadati</taxon>
        <taxon>Candidatus Hydrogenedentota</taxon>
        <taxon>Candidatus Abyssobacteria</taxon>
    </lineage>
</organism>
<dbReference type="AlphaFoldDB" id="A0A419F3J0"/>
<feature type="transmembrane region" description="Helical" evidence="9">
    <location>
        <begin position="16"/>
        <end position="40"/>
    </location>
</feature>
<dbReference type="Gene3D" id="1.20.1560.10">
    <property type="entry name" value="ABC transporter type 1, transmembrane domain"/>
    <property type="match status" value="1"/>
</dbReference>
<dbReference type="Pfam" id="PF00664">
    <property type="entry name" value="ABC_membrane"/>
    <property type="match status" value="1"/>
</dbReference>
<dbReference type="InterPro" id="IPR036640">
    <property type="entry name" value="ABC1_TM_sf"/>
</dbReference>
<dbReference type="Pfam" id="PF00005">
    <property type="entry name" value="ABC_tran"/>
    <property type="match status" value="1"/>
</dbReference>
<keyword evidence="2" id="KW-0813">Transport</keyword>
<dbReference type="Gene3D" id="3.40.50.300">
    <property type="entry name" value="P-loop containing nucleotide triphosphate hydrolases"/>
    <property type="match status" value="1"/>
</dbReference>
<feature type="transmembrane region" description="Helical" evidence="9">
    <location>
        <begin position="164"/>
        <end position="185"/>
    </location>
</feature>
<evidence type="ECO:0000256" key="2">
    <source>
        <dbReference type="ARBA" id="ARBA00022448"/>
    </source>
</evidence>
<feature type="transmembrane region" description="Helical" evidence="9">
    <location>
        <begin position="284"/>
        <end position="302"/>
    </location>
</feature>
<feature type="transmembrane region" description="Helical" evidence="9">
    <location>
        <begin position="137"/>
        <end position="158"/>
    </location>
</feature>
<evidence type="ECO:0000256" key="9">
    <source>
        <dbReference type="SAM" id="Phobius"/>
    </source>
</evidence>
<dbReference type="PROSITE" id="PS50893">
    <property type="entry name" value="ABC_TRANSPORTER_2"/>
    <property type="match status" value="1"/>
</dbReference>
<dbReference type="GO" id="GO:0015421">
    <property type="term" value="F:ABC-type oligopeptide transporter activity"/>
    <property type="evidence" value="ECO:0007669"/>
    <property type="project" value="TreeGrafter"/>
</dbReference>
<feature type="domain" description="ABC transporter" evidence="10">
    <location>
        <begin position="339"/>
        <end position="580"/>
    </location>
</feature>
<dbReference type="PROSITE" id="PS50929">
    <property type="entry name" value="ABC_TM1F"/>
    <property type="match status" value="1"/>
</dbReference>
<dbReference type="InterPro" id="IPR027417">
    <property type="entry name" value="P-loop_NTPase"/>
</dbReference>
<dbReference type="InterPro" id="IPR003593">
    <property type="entry name" value="AAA+_ATPase"/>
</dbReference>
<reference evidence="12 13" key="1">
    <citation type="journal article" date="2017" name="ISME J.">
        <title>Energy and carbon metabolisms in a deep terrestrial subsurface fluid microbial community.</title>
        <authorList>
            <person name="Momper L."/>
            <person name="Jungbluth S.P."/>
            <person name="Lee M.D."/>
            <person name="Amend J.P."/>
        </authorList>
    </citation>
    <scope>NUCLEOTIDE SEQUENCE [LARGE SCALE GENOMIC DNA]</scope>
    <source>
        <strain evidence="12">SURF_17</strain>
    </source>
</reference>
<dbReference type="SMART" id="SM00382">
    <property type="entry name" value="AAA"/>
    <property type="match status" value="1"/>
</dbReference>
<dbReference type="PANTHER" id="PTHR43394">
    <property type="entry name" value="ATP-DEPENDENT PERMEASE MDL1, MITOCHONDRIAL"/>
    <property type="match status" value="1"/>
</dbReference>
<evidence type="ECO:0000313" key="12">
    <source>
        <dbReference type="EMBL" id="RJP73044.1"/>
    </source>
</evidence>
<name>A0A419F3J0_9BACT</name>
<feature type="transmembrane region" description="Helical" evidence="9">
    <location>
        <begin position="60"/>
        <end position="80"/>
    </location>
</feature>
<dbReference type="GO" id="GO:0005524">
    <property type="term" value="F:ATP binding"/>
    <property type="evidence" value="ECO:0007669"/>
    <property type="project" value="UniProtKB-KW"/>
</dbReference>
<evidence type="ECO:0000259" key="11">
    <source>
        <dbReference type="PROSITE" id="PS50929"/>
    </source>
</evidence>
<protein>
    <submittedName>
        <fullName evidence="12">ABC transporter ATP-binding protein</fullName>
    </submittedName>
</protein>
<keyword evidence="3" id="KW-1003">Cell membrane</keyword>
<evidence type="ECO:0000256" key="4">
    <source>
        <dbReference type="ARBA" id="ARBA00022692"/>
    </source>
</evidence>
<evidence type="ECO:0000256" key="8">
    <source>
        <dbReference type="ARBA" id="ARBA00023136"/>
    </source>
</evidence>
<comment type="subcellular location">
    <subcellularLocation>
        <location evidence="1">Cell membrane</location>
        <topology evidence="1">Multi-pass membrane protein</topology>
    </subcellularLocation>
</comment>
<dbReference type="FunFam" id="3.40.50.300:FF:000221">
    <property type="entry name" value="Multidrug ABC transporter ATP-binding protein"/>
    <property type="match status" value="1"/>
</dbReference>
<feature type="transmembrane region" description="Helical" evidence="9">
    <location>
        <begin position="245"/>
        <end position="264"/>
    </location>
</feature>
<dbReference type="CDD" id="cd18541">
    <property type="entry name" value="ABC_6TM_TmrB_like"/>
    <property type="match status" value="1"/>
</dbReference>
<keyword evidence="8 9" id="KW-0472">Membrane</keyword>
<evidence type="ECO:0000256" key="6">
    <source>
        <dbReference type="ARBA" id="ARBA00022840"/>
    </source>
</evidence>
<dbReference type="SUPFAM" id="SSF90123">
    <property type="entry name" value="ABC transporter transmembrane region"/>
    <property type="match status" value="1"/>
</dbReference>
<keyword evidence="4 9" id="KW-0812">Transmembrane</keyword>
<evidence type="ECO:0000256" key="3">
    <source>
        <dbReference type="ARBA" id="ARBA00022475"/>
    </source>
</evidence>
<dbReference type="EMBL" id="QZKI01000033">
    <property type="protein sequence ID" value="RJP73044.1"/>
    <property type="molecule type" value="Genomic_DNA"/>
</dbReference>
<dbReference type="InterPro" id="IPR011527">
    <property type="entry name" value="ABC1_TM_dom"/>
</dbReference>
<dbReference type="Proteomes" id="UP000285961">
    <property type="component" value="Unassembled WGS sequence"/>
</dbReference>
<evidence type="ECO:0000256" key="1">
    <source>
        <dbReference type="ARBA" id="ARBA00004651"/>
    </source>
</evidence>
<keyword evidence="5" id="KW-0547">Nucleotide-binding</keyword>
<keyword evidence="6 12" id="KW-0067">ATP-binding</keyword>
<evidence type="ECO:0000256" key="5">
    <source>
        <dbReference type="ARBA" id="ARBA00022741"/>
    </source>
</evidence>